<gene>
    <name evidence="2" type="ORF">FA15DRAFT_668831</name>
</gene>
<evidence type="ECO:0008006" key="4">
    <source>
        <dbReference type="Google" id="ProtNLM"/>
    </source>
</evidence>
<keyword evidence="3" id="KW-1185">Reference proteome</keyword>
<reference evidence="2 3" key="1">
    <citation type="journal article" date="2019" name="Nat. Ecol. Evol.">
        <title>Megaphylogeny resolves global patterns of mushroom evolution.</title>
        <authorList>
            <person name="Varga T."/>
            <person name="Krizsan K."/>
            <person name="Foldi C."/>
            <person name="Dima B."/>
            <person name="Sanchez-Garcia M."/>
            <person name="Sanchez-Ramirez S."/>
            <person name="Szollosi G.J."/>
            <person name="Szarkandi J.G."/>
            <person name="Papp V."/>
            <person name="Albert L."/>
            <person name="Andreopoulos W."/>
            <person name="Angelini C."/>
            <person name="Antonin V."/>
            <person name="Barry K.W."/>
            <person name="Bougher N.L."/>
            <person name="Buchanan P."/>
            <person name="Buyck B."/>
            <person name="Bense V."/>
            <person name="Catcheside P."/>
            <person name="Chovatia M."/>
            <person name="Cooper J."/>
            <person name="Damon W."/>
            <person name="Desjardin D."/>
            <person name="Finy P."/>
            <person name="Geml J."/>
            <person name="Haridas S."/>
            <person name="Hughes K."/>
            <person name="Justo A."/>
            <person name="Karasinski D."/>
            <person name="Kautmanova I."/>
            <person name="Kiss B."/>
            <person name="Kocsube S."/>
            <person name="Kotiranta H."/>
            <person name="LaButti K.M."/>
            <person name="Lechner B.E."/>
            <person name="Liimatainen K."/>
            <person name="Lipzen A."/>
            <person name="Lukacs Z."/>
            <person name="Mihaltcheva S."/>
            <person name="Morgado L.N."/>
            <person name="Niskanen T."/>
            <person name="Noordeloos M.E."/>
            <person name="Ohm R.A."/>
            <person name="Ortiz-Santana B."/>
            <person name="Ovrebo C."/>
            <person name="Racz N."/>
            <person name="Riley R."/>
            <person name="Savchenko A."/>
            <person name="Shiryaev A."/>
            <person name="Soop K."/>
            <person name="Spirin V."/>
            <person name="Szebenyi C."/>
            <person name="Tomsovsky M."/>
            <person name="Tulloss R.E."/>
            <person name="Uehling J."/>
            <person name="Grigoriev I.V."/>
            <person name="Vagvolgyi C."/>
            <person name="Papp T."/>
            <person name="Martin F.M."/>
            <person name="Miettinen O."/>
            <person name="Hibbett D.S."/>
            <person name="Nagy L.G."/>
        </authorList>
    </citation>
    <scope>NUCLEOTIDE SEQUENCE [LARGE SCALE GENOMIC DNA]</scope>
    <source>
        <strain evidence="2 3">CBS 121175</strain>
    </source>
</reference>
<dbReference type="AlphaFoldDB" id="A0A5C3KXW7"/>
<evidence type="ECO:0000313" key="3">
    <source>
        <dbReference type="Proteomes" id="UP000307440"/>
    </source>
</evidence>
<dbReference type="OrthoDB" id="3061986at2759"/>
<dbReference type="GO" id="GO:0006355">
    <property type="term" value="P:regulation of DNA-templated transcription"/>
    <property type="evidence" value="ECO:0007669"/>
    <property type="project" value="InterPro"/>
</dbReference>
<feature type="region of interest" description="Disordered" evidence="1">
    <location>
        <begin position="21"/>
        <end position="92"/>
    </location>
</feature>
<feature type="compositionally biased region" description="Basic and acidic residues" evidence="1">
    <location>
        <begin position="81"/>
        <end position="92"/>
    </location>
</feature>
<evidence type="ECO:0000313" key="2">
    <source>
        <dbReference type="EMBL" id="TFK25125.1"/>
    </source>
</evidence>
<sequence>MGPRTLCNACGLVWAKLLKKRSKESKQGGTGKTAQGRSSNANAGNANASNSNNAGGGSNGMNVSMGSPRADSNDGESDFGDVSRDGRMDDGR</sequence>
<dbReference type="GO" id="GO:0008270">
    <property type="term" value="F:zinc ion binding"/>
    <property type="evidence" value="ECO:0007669"/>
    <property type="project" value="InterPro"/>
</dbReference>
<dbReference type="Proteomes" id="UP000307440">
    <property type="component" value="Unassembled WGS sequence"/>
</dbReference>
<organism evidence="2 3">
    <name type="scientific">Coprinopsis marcescibilis</name>
    <name type="common">Agaric fungus</name>
    <name type="synonym">Psathyrella marcescibilis</name>
    <dbReference type="NCBI Taxonomy" id="230819"/>
    <lineage>
        <taxon>Eukaryota</taxon>
        <taxon>Fungi</taxon>
        <taxon>Dikarya</taxon>
        <taxon>Basidiomycota</taxon>
        <taxon>Agaricomycotina</taxon>
        <taxon>Agaricomycetes</taxon>
        <taxon>Agaricomycetidae</taxon>
        <taxon>Agaricales</taxon>
        <taxon>Agaricineae</taxon>
        <taxon>Psathyrellaceae</taxon>
        <taxon>Coprinopsis</taxon>
    </lineage>
</organism>
<evidence type="ECO:0000256" key="1">
    <source>
        <dbReference type="SAM" id="MobiDB-lite"/>
    </source>
</evidence>
<accession>A0A5C3KXW7</accession>
<dbReference type="EMBL" id="ML210190">
    <property type="protein sequence ID" value="TFK25125.1"/>
    <property type="molecule type" value="Genomic_DNA"/>
</dbReference>
<protein>
    <recommendedName>
        <fullName evidence="4">GATA-type domain-containing protein</fullName>
    </recommendedName>
</protein>
<dbReference type="Gene3D" id="3.30.50.10">
    <property type="entry name" value="Erythroid Transcription Factor GATA-1, subunit A"/>
    <property type="match status" value="1"/>
</dbReference>
<dbReference type="InterPro" id="IPR013088">
    <property type="entry name" value="Znf_NHR/GATA"/>
</dbReference>
<name>A0A5C3KXW7_COPMA</name>
<feature type="compositionally biased region" description="Low complexity" evidence="1">
    <location>
        <begin position="38"/>
        <end position="53"/>
    </location>
</feature>
<proteinExistence type="predicted"/>